<keyword evidence="8 11" id="KW-0648">Protein biosynthesis</keyword>
<dbReference type="Pfam" id="PF03129">
    <property type="entry name" value="HGTP_anticodon"/>
    <property type="match status" value="1"/>
</dbReference>
<dbReference type="PIRSF" id="PIRSF001549">
    <property type="entry name" value="His-tRNA_synth"/>
    <property type="match status" value="1"/>
</dbReference>
<dbReference type="InterPro" id="IPR045864">
    <property type="entry name" value="aa-tRNA-synth_II/BPL/LPL"/>
</dbReference>
<comment type="similarity">
    <text evidence="2 11">Belongs to the class-II aminoacyl-tRNA synthetase family.</text>
</comment>
<evidence type="ECO:0000256" key="12">
    <source>
        <dbReference type="PIRSR" id="PIRSR001549-1"/>
    </source>
</evidence>
<dbReference type="OrthoDB" id="9800814at2"/>
<name>A0A4R6DYH9_9RHOO</name>
<evidence type="ECO:0000256" key="9">
    <source>
        <dbReference type="ARBA" id="ARBA00023146"/>
    </source>
</evidence>
<keyword evidence="6 11" id="KW-0547">Nucleotide-binding</keyword>
<reference evidence="14 15" key="1">
    <citation type="submission" date="2019-03" db="EMBL/GenBank/DDBJ databases">
        <title>Genomic Encyclopedia of Type Strains, Phase IV (KMG-IV): sequencing the most valuable type-strain genomes for metagenomic binning, comparative biology and taxonomic classification.</title>
        <authorList>
            <person name="Goeker M."/>
        </authorList>
    </citation>
    <scope>NUCLEOTIDE SEQUENCE [LARGE SCALE GENOMIC DNA]</scope>
    <source>
        <strain evidence="14 15">DSM 12121</strain>
    </source>
</reference>
<gene>
    <name evidence="11" type="primary">hisS</name>
    <name evidence="14" type="ORF">C7389_10974</name>
</gene>
<feature type="binding site" evidence="12">
    <location>
        <position position="129"/>
    </location>
    <ligand>
        <name>L-histidine</name>
        <dbReference type="ChEBI" id="CHEBI:57595"/>
    </ligand>
</feature>
<organism evidence="14 15">
    <name type="scientific">Azoarcus indigens</name>
    <dbReference type="NCBI Taxonomy" id="29545"/>
    <lineage>
        <taxon>Bacteria</taxon>
        <taxon>Pseudomonadati</taxon>
        <taxon>Pseudomonadota</taxon>
        <taxon>Betaproteobacteria</taxon>
        <taxon>Rhodocyclales</taxon>
        <taxon>Zoogloeaceae</taxon>
        <taxon>Azoarcus</taxon>
    </lineage>
</organism>
<comment type="caution">
    <text evidence="14">The sequence shown here is derived from an EMBL/GenBank/DDBJ whole genome shotgun (WGS) entry which is preliminary data.</text>
</comment>
<dbReference type="SUPFAM" id="SSF55681">
    <property type="entry name" value="Class II aaRS and biotin synthetases"/>
    <property type="match status" value="1"/>
</dbReference>
<dbReference type="AlphaFoldDB" id="A0A4R6DYH9"/>
<dbReference type="CDD" id="cd00773">
    <property type="entry name" value="HisRS-like_core"/>
    <property type="match status" value="1"/>
</dbReference>
<dbReference type="PANTHER" id="PTHR43707">
    <property type="entry name" value="HISTIDYL-TRNA SYNTHETASE"/>
    <property type="match status" value="1"/>
</dbReference>
<evidence type="ECO:0000256" key="2">
    <source>
        <dbReference type="ARBA" id="ARBA00008226"/>
    </source>
</evidence>
<evidence type="ECO:0000313" key="14">
    <source>
        <dbReference type="EMBL" id="TDN50381.1"/>
    </source>
</evidence>
<dbReference type="FunFam" id="3.30.930.10:FF:000005">
    <property type="entry name" value="Histidine--tRNA ligase"/>
    <property type="match status" value="1"/>
</dbReference>
<comment type="catalytic activity">
    <reaction evidence="10 11">
        <text>tRNA(His) + L-histidine + ATP = L-histidyl-tRNA(His) + AMP + diphosphate + H(+)</text>
        <dbReference type="Rhea" id="RHEA:17313"/>
        <dbReference type="Rhea" id="RHEA-COMP:9665"/>
        <dbReference type="Rhea" id="RHEA-COMP:9689"/>
        <dbReference type="ChEBI" id="CHEBI:15378"/>
        <dbReference type="ChEBI" id="CHEBI:30616"/>
        <dbReference type="ChEBI" id="CHEBI:33019"/>
        <dbReference type="ChEBI" id="CHEBI:57595"/>
        <dbReference type="ChEBI" id="CHEBI:78442"/>
        <dbReference type="ChEBI" id="CHEBI:78527"/>
        <dbReference type="ChEBI" id="CHEBI:456215"/>
        <dbReference type="EC" id="6.1.1.21"/>
    </reaction>
</comment>
<evidence type="ECO:0000256" key="6">
    <source>
        <dbReference type="ARBA" id="ARBA00022741"/>
    </source>
</evidence>
<dbReference type="GO" id="GO:0006427">
    <property type="term" value="P:histidyl-tRNA aminoacylation"/>
    <property type="evidence" value="ECO:0007669"/>
    <property type="project" value="UniProtKB-UniRule"/>
</dbReference>
<dbReference type="RefSeq" id="WP_133591588.1">
    <property type="nucleotide sequence ID" value="NZ_SNVV01000009.1"/>
</dbReference>
<keyword evidence="7 11" id="KW-0067">ATP-binding</keyword>
<dbReference type="Gene3D" id="3.40.50.800">
    <property type="entry name" value="Anticodon-binding domain"/>
    <property type="match status" value="1"/>
</dbReference>
<dbReference type="EMBL" id="SNVV01000009">
    <property type="protein sequence ID" value="TDN50381.1"/>
    <property type="molecule type" value="Genomic_DNA"/>
</dbReference>
<dbReference type="InterPro" id="IPR004154">
    <property type="entry name" value="Anticodon-bd"/>
</dbReference>
<accession>A0A4R6DYH9</accession>
<dbReference type="InterPro" id="IPR015807">
    <property type="entry name" value="His-tRNA-ligase"/>
</dbReference>
<dbReference type="InterPro" id="IPR033656">
    <property type="entry name" value="HisRS_anticodon"/>
</dbReference>
<dbReference type="GO" id="GO:0004821">
    <property type="term" value="F:histidine-tRNA ligase activity"/>
    <property type="evidence" value="ECO:0007669"/>
    <property type="project" value="UniProtKB-UniRule"/>
</dbReference>
<dbReference type="InterPro" id="IPR006195">
    <property type="entry name" value="aa-tRNA-synth_II"/>
</dbReference>
<sequence length="437" mass="48102">MSQTLQALRGMNDILPDEAETWEHFEDIVRDWLKSYGYRPIRMPIVEPTPLFKRAIGEVTDIVEKEMYSFEDALNGEHLTLRPEGTASCVRAAIQHNLIAGSGPQRLYYHGPMFRHERPQKGRYRQFHQIGVEALGFAGPDIDAEHIIMCARLWDDLGLEDVSLELNSLGSAEERALHRAALIAYLEQHVDRLDEDGRRRLYTNPLRILDTKNPELQQIVEQAPKLADYLGEESLTHFAAVQTLVKDAGIPFRVNHRLVRGLDYYNRTVFEWVTTRLGAQGTICAGGRYDGLVAQLGGKPQPAAGFAMGVERLLALWQESGGEAEKVQPDVYLVHQGEAAMRLAFRAAEALRGHGFAALLHCGGGSFKSQMKKADASAAAVAVIIGEDEAAAGEVGVKPLRGAGAQQRVSLEGLPEAVADLLFTDESTNEEGNDGGV</sequence>
<feature type="domain" description="Aminoacyl-transfer RNA synthetases class-II family profile" evidence="13">
    <location>
        <begin position="1"/>
        <end position="329"/>
    </location>
</feature>
<feature type="binding site" evidence="12">
    <location>
        <position position="260"/>
    </location>
    <ligand>
        <name>L-histidine</name>
        <dbReference type="ChEBI" id="CHEBI:57595"/>
    </ligand>
</feature>
<evidence type="ECO:0000256" key="3">
    <source>
        <dbReference type="ARBA" id="ARBA00011738"/>
    </source>
</evidence>
<feature type="binding site" evidence="12">
    <location>
        <position position="115"/>
    </location>
    <ligand>
        <name>L-histidine</name>
        <dbReference type="ChEBI" id="CHEBI:57595"/>
    </ligand>
</feature>
<dbReference type="EC" id="6.1.1.21" evidence="11"/>
<dbReference type="Gene3D" id="3.30.930.10">
    <property type="entry name" value="Bira Bifunctional Protein, Domain 2"/>
    <property type="match status" value="1"/>
</dbReference>
<dbReference type="Proteomes" id="UP000295129">
    <property type="component" value="Unassembled WGS sequence"/>
</dbReference>
<proteinExistence type="inferred from homology"/>
<evidence type="ECO:0000259" key="13">
    <source>
        <dbReference type="PROSITE" id="PS50862"/>
    </source>
</evidence>
<keyword evidence="4 11" id="KW-0963">Cytoplasm</keyword>
<dbReference type="InterPro" id="IPR041715">
    <property type="entry name" value="HisRS-like_core"/>
</dbReference>
<comment type="subunit">
    <text evidence="3 11">Homodimer.</text>
</comment>
<dbReference type="Pfam" id="PF13393">
    <property type="entry name" value="tRNA-synt_His"/>
    <property type="match status" value="1"/>
</dbReference>
<dbReference type="PANTHER" id="PTHR43707:SF1">
    <property type="entry name" value="HISTIDINE--TRNA LIGASE, MITOCHONDRIAL-RELATED"/>
    <property type="match status" value="1"/>
</dbReference>
<protein>
    <recommendedName>
        <fullName evidence="11">Histidine--tRNA ligase</fullName>
        <ecNumber evidence="11">6.1.1.21</ecNumber>
    </recommendedName>
    <alternativeName>
        <fullName evidence="11">Histidyl-tRNA synthetase</fullName>
        <shortName evidence="11">HisRS</shortName>
    </alternativeName>
</protein>
<dbReference type="GO" id="GO:0005737">
    <property type="term" value="C:cytoplasm"/>
    <property type="evidence" value="ECO:0007669"/>
    <property type="project" value="UniProtKB-SubCell"/>
</dbReference>
<feature type="binding site" evidence="12">
    <location>
        <position position="133"/>
    </location>
    <ligand>
        <name>L-histidine</name>
        <dbReference type="ChEBI" id="CHEBI:57595"/>
    </ligand>
</feature>
<evidence type="ECO:0000256" key="11">
    <source>
        <dbReference type="HAMAP-Rule" id="MF_00127"/>
    </source>
</evidence>
<evidence type="ECO:0000256" key="5">
    <source>
        <dbReference type="ARBA" id="ARBA00022598"/>
    </source>
</evidence>
<evidence type="ECO:0000256" key="1">
    <source>
        <dbReference type="ARBA" id="ARBA00004496"/>
    </source>
</evidence>
<dbReference type="GO" id="GO:0005524">
    <property type="term" value="F:ATP binding"/>
    <property type="evidence" value="ECO:0007669"/>
    <property type="project" value="UniProtKB-UniRule"/>
</dbReference>
<keyword evidence="9 11" id="KW-0030">Aminoacyl-tRNA synthetase</keyword>
<comment type="subcellular location">
    <subcellularLocation>
        <location evidence="1 11">Cytoplasm</location>
    </subcellularLocation>
</comment>
<keyword evidence="5 11" id="KW-0436">Ligase</keyword>
<evidence type="ECO:0000256" key="8">
    <source>
        <dbReference type="ARBA" id="ARBA00022917"/>
    </source>
</evidence>
<evidence type="ECO:0000256" key="4">
    <source>
        <dbReference type="ARBA" id="ARBA00022490"/>
    </source>
</evidence>
<dbReference type="HAMAP" id="MF_00127">
    <property type="entry name" value="His_tRNA_synth"/>
    <property type="match status" value="1"/>
</dbReference>
<dbReference type="SUPFAM" id="SSF52954">
    <property type="entry name" value="Class II aaRS ABD-related"/>
    <property type="match status" value="1"/>
</dbReference>
<dbReference type="PROSITE" id="PS50862">
    <property type="entry name" value="AA_TRNA_LIGASE_II"/>
    <property type="match status" value="1"/>
</dbReference>
<evidence type="ECO:0000256" key="7">
    <source>
        <dbReference type="ARBA" id="ARBA00022840"/>
    </source>
</evidence>
<keyword evidence="15" id="KW-1185">Reference proteome</keyword>
<evidence type="ECO:0000256" key="10">
    <source>
        <dbReference type="ARBA" id="ARBA00047639"/>
    </source>
</evidence>
<feature type="binding site" evidence="12">
    <location>
        <begin position="84"/>
        <end position="86"/>
    </location>
    <ligand>
        <name>L-histidine</name>
        <dbReference type="ChEBI" id="CHEBI:57595"/>
    </ligand>
</feature>
<dbReference type="CDD" id="cd00859">
    <property type="entry name" value="HisRS_anticodon"/>
    <property type="match status" value="1"/>
</dbReference>
<dbReference type="InterPro" id="IPR036621">
    <property type="entry name" value="Anticodon-bd_dom_sf"/>
</dbReference>
<evidence type="ECO:0000313" key="15">
    <source>
        <dbReference type="Proteomes" id="UP000295129"/>
    </source>
</evidence>
<feature type="binding site" evidence="12">
    <location>
        <begin position="264"/>
        <end position="265"/>
    </location>
    <ligand>
        <name>L-histidine</name>
        <dbReference type="ChEBI" id="CHEBI:57595"/>
    </ligand>
</feature>
<dbReference type="NCBIfam" id="TIGR00442">
    <property type="entry name" value="hisS"/>
    <property type="match status" value="1"/>
</dbReference>
<dbReference type="InterPro" id="IPR004516">
    <property type="entry name" value="HisRS/HisZ"/>
</dbReference>